<dbReference type="AlphaFoldDB" id="X4ZE37"/>
<keyword evidence="4" id="KW-1185">Reference proteome</keyword>
<dbReference type="Gene3D" id="3.30.200.70">
    <property type="match status" value="1"/>
</dbReference>
<dbReference type="InterPro" id="IPR002575">
    <property type="entry name" value="Aminoglycoside_PTrfase"/>
</dbReference>
<protein>
    <submittedName>
        <fullName evidence="3">Aminoglycoside phosphotransferase</fullName>
    </submittedName>
</protein>
<dbReference type="PANTHER" id="PTHR21064:SF6">
    <property type="entry name" value="AMINOGLYCOSIDE PHOSPHOTRANSFERASE DOMAIN-CONTAINING PROTEIN"/>
    <property type="match status" value="1"/>
</dbReference>
<dbReference type="PATRIC" id="fig|1268072.3.peg.827"/>
<dbReference type="GO" id="GO:0009088">
    <property type="term" value="P:threonine biosynthetic process"/>
    <property type="evidence" value="ECO:0007669"/>
    <property type="project" value="TreeGrafter"/>
</dbReference>
<dbReference type="HOGENOM" id="CLU_044821_1_0_9"/>
<dbReference type="EMBL" id="CP004078">
    <property type="protein sequence ID" value="AHV95737.1"/>
    <property type="molecule type" value="Genomic_DNA"/>
</dbReference>
<reference evidence="3 4" key="1">
    <citation type="journal article" date="2014" name="PLoS Genet.">
        <title>Comparative Genomic Analysis of N2-Fixing and Non-N2-Fixing Paenibacillus spp.: Organization, Evolution and Expression of the Nitrogen Fixation Genes.</title>
        <authorList>
            <person name="Xie J.B."/>
            <person name="Du Z."/>
            <person name="Bai L."/>
            <person name="Tian C."/>
            <person name="Zhang Y."/>
            <person name="Xie J.Y."/>
            <person name="Wang T."/>
            <person name="Liu X."/>
            <person name="Chen X."/>
            <person name="Cheng Q."/>
            <person name="Chen S."/>
            <person name="Li J."/>
        </authorList>
    </citation>
    <scope>NUCLEOTIDE SEQUENCE [LARGE SCALE GENOMIC DNA]</scope>
    <source>
        <strain evidence="3 4">T27</strain>
    </source>
</reference>
<keyword evidence="3" id="KW-0808">Transferase</keyword>
<dbReference type="Gene3D" id="1.10.510.10">
    <property type="entry name" value="Transferase(Phosphotransferase) domain 1"/>
    <property type="match status" value="1"/>
</dbReference>
<dbReference type="RefSeq" id="WP_025333313.1">
    <property type="nucleotide sequence ID" value="NZ_CP004078.1"/>
</dbReference>
<dbReference type="OrthoDB" id="4030632at2"/>
<dbReference type="InterPro" id="IPR050249">
    <property type="entry name" value="Pseudomonas-type_ThrB"/>
</dbReference>
<gene>
    <name evidence="3" type="ORF">PSAB_04005</name>
</gene>
<comment type="similarity">
    <text evidence="1">Belongs to the pseudomonas-type ThrB family.</text>
</comment>
<feature type="domain" description="Aminoglycoside phosphotransferase" evidence="2">
    <location>
        <begin position="38"/>
        <end position="258"/>
    </location>
</feature>
<sequence>MEQEIESKFIAEIVRYGASLYDTSVEELTSIGGSMNFVYEYQRNGHPYILRFTPTEHRSMDLVKGELDWLLYLHCNGLSVSIPVESTQKNLVEYVHVNDSSFIVTSFLKAKGKAVSYPDCLHDHELYYKCGAAVGKLHAFSKAYTPSTQTIQRKDWHHNFYLMNMHKFIPADQTKVILGCTNTISLIKELPIDAESYGLTHGDIHVGNLRVNESGITLFDFDEAQYSWFVDDIVTQLYYLVYVYGGDDGRELRESQAARFMEHFMKGYTLENTIDDYWIKKIPWFLLLREIIVYIGMYKNHPDLSKLNQWGKDYIAEAKIRIENGIPIVDIWN</sequence>
<name>X4ZE37_9BACL</name>
<accession>X4ZE37</accession>
<proteinExistence type="inferred from homology"/>
<dbReference type="InterPro" id="IPR011009">
    <property type="entry name" value="Kinase-like_dom_sf"/>
</dbReference>
<evidence type="ECO:0000256" key="1">
    <source>
        <dbReference type="ARBA" id="ARBA00038240"/>
    </source>
</evidence>
<evidence type="ECO:0000259" key="2">
    <source>
        <dbReference type="Pfam" id="PF01636"/>
    </source>
</evidence>
<dbReference type="KEGG" id="psab:PSAB_04005"/>
<dbReference type="PANTHER" id="PTHR21064">
    <property type="entry name" value="AMINOGLYCOSIDE PHOSPHOTRANSFERASE DOMAIN-CONTAINING PROTEIN-RELATED"/>
    <property type="match status" value="1"/>
</dbReference>
<dbReference type="STRING" id="1268072.PSAB_04005"/>
<dbReference type="GO" id="GO:0004413">
    <property type="term" value="F:homoserine kinase activity"/>
    <property type="evidence" value="ECO:0007669"/>
    <property type="project" value="TreeGrafter"/>
</dbReference>
<dbReference type="SUPFAM" id="SSF56112">
    <property type="entry name" value="Protein kinase-like (PK-like)"/>
    <property type="match status" value="1"/>
</dbReference>
<evidence type="ECO:0000313" key="4">
    <source>
        <dbReference type="Proteomes" id="UP000019772"/>
    </source>
</evidence>
<dbReference type="Proteomes" id="UP000019772">
    <property type="component" value="Chromosome"/>
</dbReference>
<dbReference type="Gene3D" id="1.20.1270.170">
    <property type="match status" value="1"/>
</dbReference>
<evidence type="ECO:0000313" key="3">
    <source>
        <dbReference type="EMBL" id="AHV95737.1"/>
    </source>
</evidence>
<dbReference type="Pfam" id="PF01636">
    <property type="entry name" value="APH"/>
    <property type="match status" value="1"/>
</dbReference>
<dbReference type="eggNOG" id="COG2334">
    <property type="taxonomic scope" value="Bacteria"/>
</dbReference>
<organism evidence="3 4">
    <name type="scientific">Paenibacillus sabinae T27</name>
    <dbReference type="NCBI Taxonomy" id="1268072"/>
    <lineage>
        <taxon>Bacteria</taxon>
        <taxon>Bacillati</taxon>
        <taxon>Bacillota</taxon>
        <taxon>Bacilli</taxon>
        <taxon>Bacillales</taxon>
        <taxon>Paenibacillaceae</taxon>
        <taxon>Paenibacillus</taxon>
    </lineage>
</organism>